<evidence type="ECO:0000256" key="3">
    <source>
        <dbReference type="ARBA" id="ARBA00023002"/>
    </source>
</evidence>
<dbReference type="SUPFAM" id="SSF55961">
    <property type="entry name" value="Bet v1-like"/>
    <property type="match status" value="1"/>
</dbReference>
<dbReference type="Pfam" id="PF00355">
    <property type="entry name" value="Rieske"/>
    <property type="match status" value="1"/>
</dbReference>
<keyword evidence="1" id="KW-0001">2Fe-2S</keyword>
<evidence type="ECO:0000256" key="4">
    <source>
        <dbReference type="ARBA" id="ARBA00023004"/>
    </source>
</evidence>
<dbReference type="InterPro" id="IPR017941">
    <property type="entry name" value="Rieske_2Fe-2S"/>
</dbReference>
<evidence type="ECO:0000256" key="1">
    <source>
        <dbReference type="ARBA" id="ARBA00022714"/>
    </source>
</evidence>
<name>A0ABM6M318_9SPHN</name>
<dbReference type="GeneID" id="303484142"/>
<gene>
    <name evidence="7" type="ORF">B5J99_00960</name>
</gene>
<dbReference type="Proteomes" id="UP000258016">
    <property type="component" value="Chromosome"/>
</dbReference>
<evidence type="ECO:0000256" key="2">
    <source>
        <dbReference type="ARBA" id="ARBA00022723"/>
    </source>
</evidence>
<dbReference type="PANTHER" id="PTHR21266:SF60">
    <property type="entry name" value="3-KETOSTEROID-9-ALPHA-MONOOXYGENASE, OXYGENASE COMPONENT"/>
    <property type="match status" value="1"/>
</dbReference>
<evidence type="ECO:0000256" key="5">
    <source>
        <dbReference type="ARBA" id="ARBA00023014"/>
    </source>
</evidence>
<protein>
    <recommendedName>
        <fullName evidence="6">Rieske domain-containing protein</fullName>
    </recommendedName>
</protein>
<keyword evidence="8" id="KW-1185">Reference proteome</keyword>
<dbReference type="PANTHER" id="PTHR21266">
    <property type="entry name" value="IRON-SULFUR DOMAIN CONTAINING PROTEIN"/>
    <property type="match status" value="1"/>
</dbReference>
<dbReference type="InterPro" id="IPR044043">
    <property type="entry name" value="VanA_C_cat"/>
</dbReference>
<dbReference type="PROSITE" id="PS51296">
    <property type="entry name" value="RIESKE"/>
    <property type="match status" value="1"/>
</dbReference>
<sequence length="342" mass="38327">MVWLRDAWYMGGWADEVGPAGLARRIADKPIFFFRLADGSVAALLDRCPHRFAPLSRGVRDGDRVVCGYHGLAFSAEGKCVYNPFSDRAPAGSDIPSYKVVVKDDIVWLWGGAPERADLTCIPDFSFIPDASHSRTIRGYTLMRANYEYGTDNLLDLSHIEFVHKGTFAGQGVIFAGQHSVKVDGKTLYSNWWMPNISPPSMAQDVFPADTRVDHWLDMRWNAPATMRLNVGVTPHGADRGAGLEIPQAHILTPADEDTTHYFWSSTRFHDLDSPDTDEMLRTMFASAFDMEDKPIIEAAYANVRGRDFWKEKPVSLGIDQGGTRARRMLERMILQENAVDP</sequence>
<reference evidence="7 8" key="1">
    <citation type="submission" date="2017-03" db="EMBL/GenBank/DDBJ databases">
        <title>Complete genome sequence of Blastomonas fulva degrading microcsystin LR.</title>
        <authorList>
            <person name="Lee H.-g."/>
            <person name="Jin L."/>
            <person name="oh H.-M."/>
        </authorList>
    </citation>
    <scope>NUCLEOTIDE SEQUENCE [LARGE SCALE GENOMIC DNA]</scope>
    <source>
        <strain evidence="7 8">T2</strain>
    </source>
</reference>
<dbReference type="Pfam" id="PF19112">
    <property type="entry name" value="VanA_C"/>
    <property type="match status" value="1"/>
</dbReference>
<keyword evidence="5" id="KW-0411">Iron-sulfur</keyword>
<keyword evidence="3" id="KW-0560">Oxidoreductase</keyword>
<proteinExistence type="predicted"/>
<dbReference type="Gene3D" id="3.90.380.10">
    <property type="entry name" value="Naphthalene 1,2-dioxygenase Alpha Subunit, Chain A, domain 1"/>
    <property type="match status" value="1"/>
</dbReference>
<feature type="domain" description="Rieske" evidence="6">
    <location>
        <begin position="8"/>
        <end position="109"/>
    </location>
</feature>
<dbReference type="InterPro" id="IPR050584">
    <property type="entry name" value="Cholesterol_7-desaturase"/>
</dbReference>
<dbReference type="SUPFAM" id="SSF50022">
    <property type="entry name" value="ISP domain"/>
    <property type="match status" value="1"/>
</dbReference>
<evidence type="ECO:0000313" key="7">
    <source>
        <dbReference type="EMBL" id="ASR50215.1"/>
    </source>
</evidence>
<dbReference type="InterPro" id="IPR036922">
    <property type="entry name" value="Rieske_2Fe-2S_sf"/>
</dbReference>
<organism evidence="7 8">
    <name type="scientific">Blastomonas fulva</name>
    <dbReference type="NCBI Taxonomy" id="1550728"/>
    <lineage>
        <taxon>Bacteria</taxon>
        <taxon>Pseudomonadati</taxon>
        <taxon>Pseudomonadota</taxon>
        <taxon>Alphaproteobacteria</taxon>
        <taxon>Sphingomonadales</taxon>
        <taxon>Sphingomonadaceae</taxon>
        <taxon>Blastomonas</taxon>
    </lineage>
</organism>
<keyword evidence="2" id="KW-0479">Metal-binding</keyword>
<dbReference type="CDD" id="cd08878">
    <property type="entry name" value="RHO_alpha_C_DMO-like"/>
    <property type="match status" value="1"/>
</dbReference>
<accession>A0ABM6M318</accession>
<keyword evidence="4" id="KW-0408">Iron</keyword>
<dbReference type="Gene3D" id="2.102.10.10">
    <property type="entry name" value="Rieske [2Fe-2S] iron-sulphur domain"/>
    <property type="match status" value="1"/>
</dbReference>
<evidence type="ECO:0000259" key="6">
    <source>
        <dbReference type="PROSITE" id="PS51296"/>
    </source>
</evidence>
<dbReference type="RefSeq" id="WP_117351168.1">
    <property type="nucleotide sequence ID" value="NZ_CP020083.1"/>
</dbReference>
<dbReference type="EMBL" id="CP020083">
    <property type="protein sequence ID" value="ASR50215.1"/>
    <property type="molecule type" value="Genomic_DNA"/>
</dbReference>
<evidence type="ECO:0000313" key="8">
    <source>
        <dbReference type="Proteomes" id="UP000258016"/>
    </source>
</evidence>